<evidence type="ECO:0000256" key="7">
    <source>
        <dbReference type="RuleBase" id="RU362064"/>
    </source>
</evidence>
<dbReference type="Proteomes" id="UP000076625">
    <property type="component" value="Unassembled WGS sequence"/>
</dbReference>
<comment type="caution">
    <text evidence="10">The sequence shown here is derived from an EMBL/GenBank/DDBJ whole genome shotgun (WGS) entry which is preliminary data.</text>
</comment>
<sequence>MSRRIACAAVAALSLPAWAEAAAPASPLAGLLQVIVALALVVGAIVACGWAFRRMQGKFGGLPQYLKVIGGVMVGPRERVVVVELDGEWLVLGVTGQQVNLLARRPRPEGAPVPGVGPGEPPFAQWLKAALGKKAGPNPFSRDPRDPE</sequence>
<dbReference type="EMBL" id="LQQU01000011">
    <property type="protein sequence ID" value="KZE33894.1"/>
    <property type="molecule type" value="Genomic_DNA"/>
</dbReference>
<dbReference type="InterPro" id="IPR022781">
    <property type="entry name" value="Flagellar_biosynth_FliO"/>
</dbReference>
<keyword evidence="4 7" id="KW-0472">Membrane</keyword>
<name>A0A165FQD9_9NEIS</name>
<dbReference type="GO" id="GO:0044781">
    <property type="term" value="P:bacterial-type flagellum organization"/>
    <property type="evidence" value="ECO:0007669"/>
    <property type="project" value="UniProtKB-UniRule"/>
</dbReference>
<evidence type="ECO:0000313" key="10">
    <source>
        <dbReference type="EMBL" id="KZE33894.1"/>
    </source>
</evidence>
<dbReference type="Pfam" id="PF04347">
    <property type="entry name" value="FliO"/>
    <property type="match status" value="1"/>
</dbReference>
<feature type="region of interest" description="Disordered" evidence="8">
    <location>
        <begin position="104"/>
        <end position="123"/>
    </location>
</feature>
<evidence type="ECO:0000256" key="1">
    <source>
        <dbReference type="ARBA" id="ARBA00022475"/>
    </source>
</evidence>
<comment type="similarity">
    <text evidence="6 7">Belongs to the FliO/MopB family.</text>
</comment>
<keyword evidence="1 7" id="KW-1003">Cell membrane</keyword>
<dbReference type="RefSeq" id="WP_066610597.1">
    <property type="nucleotide sequence ID" value="NZ_LQQU01000011.1"/>
</dbReference>
<accession>A0A165FQD9</accession>
<dbReference type="PANTHER" id="PTHR38766">
    <property type="entry name" value="FLAGELLAR PROTEIN FLIO"/>
    <property type="match status" value="1"/>
</dbReference>
<dbReference type="GO" id="GO:0005886">
    <property type="term" value="C:plasma membrane"/>
    <property type="evidence" value="ECO:0007669"/>
    <property type="project" value="UniProtKB-SubCell"/>
</dbReference>
<dbReference type="GO" id="GO:0009425">
    <property type="term" value="C:bacterial-type flagellum basal body"/>
    <property type="evidence" value="ECO:0007669"/>
    <property type="project" value="UniProtKB-SubCell"/>
</dbReference>
<feature type="signal peptide" evidence="9">
    <location>
        <begin position="1"/>
        <end position="19"/>
    </location>
</feature>
<comment type="subcellular location">
    <subcellularLocation>
        <location evidence="7">Cell membrane</location>
    </subcellularLocation>
    <subcellularLocation>
        <location evidence="7">Bacterial flagellum basal body</location>
    </subcellularLocation>
</comment>
<keyword evidence="2 7" id="KW-0812">Transmembrane</keyword>
<feature type="chain" id="PRO_5007857871" description="Flagellar protein" evidence="9">
    <location>
        <begin position="20"/>
        <end position="148"/>
    </location>
</feature>
<evidence type="ECO:0000256" key="5">
    <source>
        <dbReference type="ARBA" id="ARBA00023143"/>
    </source>
</evidence>
<organism evidence="10 11">
    <name type="scientific">Crenobacter luteus</name>
    <dbReference type="NCBI Taxonomy" id="1452487"/>
    <lineage>
        <taxon>Bacteria</taxon>
        <taxon>Pseudomonadati</taxon>
        <taxon>Pseudomonadota</taxon>
        <taxon>Betaproteobacteria</taxon>
        <taxon>Neisseriales</taxon>
        <taxon>Neisseriaceae</taxon>
        <taxon>Crenobacter</taxon>
    </lineage>
</organism>
<keyword evidence="11" id="KW-1185">Reference proteome</keyword>
<protein>
    <recommendedName>
        <fullName evidence="7">Flagellar protein</fullName>
    </recommendedName>
</protein>
<evidence type="ECO:0000256" key="2">
    <source>
        <dbReference type="ARBA" id="ARBA00022692"/>
    </source>
</evidence>
<feature type="transmembrane region" description="Helical" evidence="7">
    <location>
        <begin position="31"/>
        <end position="52"/>
    </location>
</feature>
<evidence type="ECO:0000256" key="3">
    <source>
        <dbReference type="ARBA" id="ARBA00022989"/>
    </source>
</evidence>
<proteinExistence type="inferred from homology"/>
<keyword evidence="3 7" id="KW-1133">Transmembrane helix</keyword>
<dbReference type="InterPro" id="IPR052205">
    <property type="entry name" value="FliO/MopB"/>
</dbReference>
<evidence type="ECO:0000256" key="8">
    <source>
        <dbReference type="SAM" id="MobiDB-lite"/>
    </source>
</evidence>
<keyword evidence="5 7" id="KW-0975">Bacterial flagellum</keyword>
<dbReference type="AlphaFoldDB" id="A0A165FQD9"/>
<dbReference type="PANTHER" id="PTHR38766:SF1">
    <property type="entry name" value="FLAGELLAR PROTEIN FLIO"/>
    <property type="match status" value="1"/>
</dbReference>
<dbReference type="NCBIfam" id="TIGR03500">
    <property type="entry name" value="FliO_TIGR"/>
    <property type="match status" value="1"/>
</dbReference>
<evidence type="ECO:0000313" key="11">
    <source>
        <dbReference type="Proteomes" id="UP000076625"/>
    </source>
</evidence>
<reference evidence="11" key="1">
    <citation type="submission" date="2016-01" db="EMBL/GenBank/DDBJ databases">
        <title>Draft genome of Chromobacterium sp. F49.</title>
        <authorList>
            <person name="Hong K.W."/>
        </authorList>
    </citation>
    <scope>NUCLEOTIDE SEQUENCE [LARGE SCALE GENOMIC DNA]</scope>
    <source>
        <strain evidence="11">CN10</strain>
    </source>
</reference>
<evidence type="ECO:0000256" key="4">
    <source>
        <dbReference type="ARBA" id="ARBA00023136"/>
    </source>
</evidence>
<gene>
    <name evidence="10" type="ORF">AVW16_07475</name>
</gene>
<dbReference type="STRING" id="1452487.AVW16_07475"/>
<keyword evidence="9" id="KW-0732">Signal</keyword>
<evidence type="ECO:0000256" key="6">
    <source>
        <dbReference type="ARBA" id="ARBA00037937"/>
    </source>
</evidence>
<evidence type="ECO:0000256" key="9">
    <source>
        <dbReference type="SAM" id="SignalP"/>
    </source>
</evidence>